<dbReference type="InterPro" id="IPR012292">
    <property type="entry name" value="Globin/Proto"/>
</dbReference>
<dbReference type="EMBL" id="JABANP010000089">
    <property type="protein sequence ID" value="KAF4690919.1"/>
    <property type="molecule type" value="Genomic_DNA"/>
</dbReference>
<dbReference type="SUPFAM" id="SSF46458">
    <property type="entry name" value="Globin-like"/>
    <property type="match status" value="8"/>
</dbReference>
<comment type="caution">
    <text evidence="5">The sequence shown here is derived from an EMBL/GenBank/DDBJ whole genome shotgun (WGS) entry which is preliminary data.</text>
</comment>
<organism evidence="5 6">
    <name type="scientific">Perkinsus olseni</name>
    <name type="common">Perkinsus atlanticus</name>
    <dbReference type="NCBI Taxonomy" id="32597"/>
    <lineage>
        <taxon>Eukaryota</taxon>
        <taxon>Sar</taxon>
        <taxon>Alveolata</taxon>
        <taxon>Perkinsozoa</taxon>
        <taxon>Perkinsea</taxon>
        <taxon>Perkinsida</taxon>
        <taxon>Perkinsidae</taxon>
        <taxon>Perkinsus</taxon>
    </lineage>
</organism>
<accession>A0A7J6P479</accession>
<evidence type="ECO:0000256" key="4">
    <source>
        <dbReference type="ARBA" id="ARBA00023004"/>
    </source>
</evidence>
<keyword evidence="2" id="KW-0349">Heme</keyword>
<gene>
    <name evidence="5" type="ORF">FOZ60_016522</name>
</gene>
<dbReference type="Proteomes" id="UP000541610">
    <property type="component" value="Unassembled WGS sequence"/>
</dbReference>
<keyword evidence="4" id="KW-0408">Iron</keyword>
<dbReference type="CDD" id="cd00454">
    <property type="entry name" value="TrHb1_N"/>
    <property type="match status" value="7"/>
</dbReference>
<dbReference type="OrthoDB" id="431117at2759"/>
<dbReference type="AlphaFoldDB" id="A0A7J6P479"/>
<evidence type="ECO:0000256" key="3">
    <source>
        <dbReference type="ARBA" id="ARBA00022723"/>
    </source>
</evidence>
<dbReference type="Gene3D" id="1.10.490.10">
    <property type="entry name" value="Globins"/>
    <property type="match status" value="8"/>
</dbReference>
<dbReference type="GO" id="GO:0020037">
    <property type="term" value="F:heme binding"/>
    <property type="evidence" value="ECO:0007669"/>
    <property type="project" value="InterPro"/>
</dbReference>
<dbReference type="GO" id="GO:0019825">
    <property type="term" value="F:oxygen binding"/>
    <property type="evidence" value="ECO:0007669"/>
    <property type="project" value="InterPro"/>
</dbReference>
<proteinExistence type="predicted"/>
<dbReference type="GO" id="GO:0046872">
    <property type="term" value="F:metal ion binding"/>
    <property type="evidence" value="ECO:0007669"/>
    <property type="project" value="UniProtKB-KW"/>
</dbReference>
<evidence type="ECO:0000313" key="6">
    <source>
        <dbReference type="Proteomes" id="UP000541610"/>
    </source>
</evidence>
<name>A0A7J6P479_PEROL</name>
<reference evidence="5 6" key="1">
    <citation type="submission" date="2020-04" db="EMBL/GenBank/DDBJ databases">
        <title>Perkinsus olseni comparative genomics.</title>
        <authorList>
            <person name="Bogema D.R."/>
        </authorList>
    </citation>
    <scope>NUCLEOTIDE SEQUENCE [LARGE SCALE GENOMIC DNA]</scope>
    <source>
        <strain evidence="5">00978-12</strain>
    </source>
</reference>
<keyword evidence="3" id="KW-0479">Metal-binding</keyword>
<dbReference type="Pfam" id="PF01152">
    <property type="entry name" value="Bac_globin"/>
    <property type="match status" value="7"/>
</dbReference>
<evidence type="ECO:0000256" key="1">
    <source>
        <dbReference type="ARBA" id="ARBA00022448"/>
    </source>
</evidence>
<dbReference type="InterPro" id="IPR009050">
    <property type="entry name" value="Globin-like_sf"/>
</dbReference>
<evidence type="ECO:0000313" key="5">
    <source>
        <dbReference type="EMBL" id="KAF4690919.1"/>
    </source>
</evidence>
<sequence length="1133" mass="126855">MAVRGVDVDELLNTVGKTRDEIQNVKTSITAVAGKLGHIKQLVAATTPGQNGGGMVDVQVDTVMAMVARAKEDIQQFKSSVKQAAEQNAQGGAFGLNAFRNKMANDDKSRSLYERVGGDLAIETAVDLMYSKAGPLGKNQKKIARIKKKMVQFLSGFTGGPKLYDADALKPVHYDMNITDYHFDAILELFDASFTALNVHPAAKEDLIVALGKVRRDITTGCTVRMEKARTSVKAGGDGYMFKKLKGKEGIAEFMDRLYEIINADARLKSFFKDKNIGKVKAGQTIYLEELFGGEKAYKGRDLVSVHKDMGVDDFTFDCFMMDCEKALYCLGYDDATVDEVLFLLEPIRALVLNRARGIGSQQKMVKGKSVLERLGGELNLEAVVETMHFGCQQDPRIKYFFSIDPEKQENQKTKIAQVLIGLCGGPQRYDLEQLQPFHFNMNITDFHFDAVLENIQAACAVLELDEEATKDLLEVAGKARTDITKGCTVRYELAMQKVESAGTDGLFGQLGGDDGIEAFIDDLYKFIQEDPRVKLFFSGSKLDSIKASQGEYIAQLLGSPVEYVGRPLPRIHAMIQIADYHFDAFLELCRKALLKRGLDPDTTDECAVLLETERANVVNPDLRKHDARATQEASRKKSLFDRLGGEQSIAVFISGPSQYDVKELRPAHYGMNIADRQFDRMLSIMLGVLVTDMGVDRRLARELIKTLQPVRTDITLGCTVRMETARQRIENGKDHLFIGLGKTDGIEKLYSEVMDLSLADPRIKTFFGIPHLARVRENIGKYVVGLLGGPQTYEGRELFQVHEHLGINDYHFDVFISNFHKAMVEAGISPELIDEVVVSLEEVRPSVLGIKEDDAHTMIQSKDDKSLVDRLGGDLSLEALVENMYERAKEDSRVRYFLEKGKAKQKQIRMKMYQYLSGAFGGPVQYDAKLLKPAHYFMNITNYHFDALCDSLVEAAKDIGVDSITLDDVFLVVNRTRSDITTGCMVRMEIAKQEGEKGGRERLFEKLGGQEGIEAFIVRLYECVERDKRINAFFEGSKLKSIKKAQSAYITMVLGGPSRYRGRDLKELHSVLAITDYHFDCFMQQIGRSLRDIGATNDVVDDAVVRLERIRREVLHGHYEKTGFRKASSDQD</sequence>
<evidence type="ECO:0000256" key="2">
    <source>
        <dbReference type="ARBA" id="ARBA00022617"/>
    </source>
</evidence>
<protein>
    <submittedName>
        <fullName evidence="5">Uncharacterized protein</fullName>
    </submittedName>
</protein>
<dbReference type="InterPro" id="IPR001486">
    <property type="entry name" value="Hemoglobin_trunc"/>
</dbReference>
<keyword evidence="1" id="KW-0813">Transport</keyword>